<dbReference type="EMBL" id="LOMO01000001">
    <property type="protein sequence ID" value="KXY51084.1"/>
    <property type="molecule type" value="Genomic_DNA"/>
</dbReference>
<gene>
    <name evidence="2" type="ORF">AT268_31775</name>
</gene>
<dbReference type="RefSeq" id="WP_061662423.1">
    <property type="nucleotide sequence ID" value="NZ_LOMO01000001.1"/>
</dbReference>
<comment type="caution">
    <text evidence="2">The sequence shown here is derived from an EMBL/GenBank/DDBJ whole genome shotgun (WGS) entry which is preliminary data.</text>
</comment>
<organism evidence="2 3">
    <name type="scientific">Bacillus cereus</name>
    <dbReference type="NCBI Taxonomy" id="1396"/>
    <lineage>
        <taxon>Bacteria</taxon>
        <taxon>Bacillati</taxon>
        <taxon>Bacillota</taxon>
        <taxon>Bacilli</taxon>
        <taxon>Bacillales</taxon>
        <taxon>Bacillaceae</taxon>
        <taxon>Bacillus</taxon>
        <taxon>Bacillus cereus group</taxon>
    </lineage>
</organism>
<dbReference type="Pfam" id="PF18066">
    <property type="entry name" value="Phage_ABA_S"/>
    <property type="match status" value="1"/>
</dbReference>
<evidence type="ECO:0000259" key="1">
    <source>
        <dbReference type="Pfam" id="PF18066"/>
    </source>
</evidence>
<protein>
    <recommendedName>
        <fullName evidence="1">Phage ABA sandwich domain-containing protein</fullName>
    </recommendedName>
</protein>
<dbReference type="InterPro" id="IPR028985">
    <property type="entry name" value="Bacillus_phage_prot-like"/>
</dbReference>
<reference evidence="2 3" key="1">
    <citation type="submission" date="2015-12" db="EMBL/GenBank/DDBJ databases">
        <title>Bacillus cereus Group isolate.</title>
        <authorList>
            <person name="Kovac J."/>
        </authorList>
    </citation>
    <scope>NUCLEOTIDE SEQUENCE [LARGE SCALE GENOMIC DNA]</scope>
    <source>
        <strain evidence="2 3">FSL K6-0073</strain>
    </source>
</reference>
<evidence type="ECO:0000313" key="2">
    <source>
        <dbReference type="EMBL" id="KXY51084.1"/>
    </source>
</evidence>
<dbReference type="InterPro" id="IPR041270">
    <property type="entry name" value="Phage_ABA_S"/>
</dbReference>
<evidence type="ECO:0000313" key="3">
    <source>
        <dbReference type="Proteomes" id="UP000075476"/>
    </source>
</evidence>
<sequence>MDIKDLIQKIKERRLLLQALNPEIGTKVMGWSIETSMDGLNDYYEDGSLNGGFWVEDIQRGFSIDDSNTFKPSENMKHTWMVVERMMEHYNCSFSLKSTELNNFKCEFRFGNEIVEYIDPCQCVAICVASLKVLIVLDGQQNNDKRDE</sequence>
<dbReference type="Gene3D" id="3.30.2120.10">
    <property type="entry name" value="Bacillus phage protein-like"/>
    <property type="match status" value="1"/>
</dbReference>
<dbReference type="Proteomes" id="UP000075476">
    <property type="component" value="Unassembled WGS sequence"/>
</dbReference>
<feature type="domain" description="Phage ABA sandwich" evidence="1">
    <location>
        <begin position="26"/>
        <end position="131"/>
    </location>
</feature>
<accession>A0A9X0MJX9</accession>
<dbReference type="AlphaFoldDB" id="A0A9X0MJX9"/>
<name>A0A9X0MJX9_BACCE</name>
<proteinExistence type="predicted"/>